<dbReference type="SUPFAM" id="SSF53474">
    <property type="entry name" value="alpha/beta-Hydrolases"/>
    <property type="match status" value="1"/>
</dbReference>
<evidence type="ECO:0000256" key="1">
    <source>
        <dbReference type="ARBA" id="ARBA00005964"/>
    </source>
</evidence>
<protein>
    <recommendedName>
        <fullName evidence="3">Carboxylic ester hydrolase</fullName>
        <ecNumber evidence="3">3.1.1.-</ecNumber>
    </recommendedName>
</protein>
<dbReference type="Pfam" id="PF00135">
    <property type="entry name" value="COesterase"/>
    <property type="match status" value="1"/>
</dbReference>
<dbReference type="Gene3D" id="3.40.50.1820">
    <property type="entry name" value="alpha/beta hydrolase"/>
    <property type="match status" value="2"/>
</dbReference>
<keyword evidence="3" id="KW-0732">Signal</keyword>
<dbReference type="RefSeq" id="XP_033536199.1">
    <property type="nucleotide sequence ID" value="XM_033674907.1"/>
</dbReference>
<name>A0A6G1G912_9PEZI</name>
<organism evidence="5">
    <name type="scientific">Eremomyces bilateralis CBS 781.70</name>
    <dbReference type="NCBI Taxonomy" id="1392243"/>
    <lineage>
        <taxon>Eukaryota</taxon>
        <taxon>Fungi</taxon>
        <taxon>Dikarya</taxon>
        <taxon>Ascomycota</taxon>
        <taxon>Pezizomycotina</taxon>
        <taxon>Dothideomycetes</taxon>
        <taxon>Dothideomycetes incertae sedis</taxon>
        <taxon>Eremomycetales</taxon>
        <taxon>Eremomycetaceae</taxon>
        <taxon>Eremomyces</taxon>
    </lineage>
</organism>
<evidence type="ECO:0000256" key="3">
    <source>
        <dbReference type="RuleBase" id="RU361235"/>
    </source>
</evidence>
<dbReference type="OrthoDB" id="408631at2759"/>
<reference evidence="5 7" key="1">
    <citation type="submission" date="2020-01" db="EMBL/GenBank/DDBJ databases">
        <authorList>
            <consortium name="DOE Joint Genome Institute"/>
            <person name="Haridas S."/>
            <person name="Albert R."/>
            <person name="Binder M."/>
            <person name="Bloem J."/>
            <person name="Labutti K."/>
            <person name="Salamov A."/>
            <person name="Andreopoulos B."/>
            <person name="Baker S.E."/>
            <person name="Barry K."/>
            <person name="Bills G."/>
            <person name="Bluhm B.H."/>
            <person name="Cannon C."/>
            <person name="Castanera R."/>
            <person name="Culley D.E."/>
            <person name="Daum C."/>
            <person name="Ezra D."/>
            <person name="Gonzalez J.B."/>
            <person name="Henrissat B."/>
            <person name="Kuo A."/>
            <person name="Liang C."/>
            <person name="Lipzen A."/>
            <person name="Lutzoni F."/>
            <person name="Magnuson J."/>
            <person name="Mondo S."/>
            <person name="Nolan M."/>
            <person name="Ohm R."/>
            <person name="Pangilinan J."/>
            <person name="Park H.-J."/>
            <person name="Ramirez L."/>
            <person name="Alfaro M."/>
            <person name="Sun H."/>
            <person name="Tritt A."/>
            <person name="Yoshinaga Y."/>
            <person name="Zwiers L.-H."/>
            <person name="Turgeon B.G."/>
            <person name="Goodwin S.B."/>
            <person name="Spatafora J.W."/>
            <person name="Crous P.W."/>
            <person name="Grigoriev I.V."/>
        </authorList>
    </citation>
    <scope>NUCLEOTIDE SEQUENCE</scope>
    <source>
        <strain evidence="5 7">CBS 781.70</strain>
    </source>
</reference>
<feature type="signal peptide" evidence="3">
    <location>
        <begin position="1"/>
        <end position="19"/>
    </location>
</feature>
<evidence type="ECO:0000313" key="6">
    <source>
        <dbReference type="Proteomes" id="UP000504638"/>
    </source>
</evidence>
<comment type="similarity">
    <text evidence="1 3">Belongs to the type-B carboxylesterase/lipase family.</text>
</comment>
<proteinExistence type="inferred from homology"/>
<keyword evidence="6" id="KW-1185">Reference proteome</keyword>
<feature type="chain" id="PRO_5044517665" description="Carboxylic ester hydrolase" evidence="3">
    <location>
        <begin position="20"/>
        <end position="495"/>
    </location>
</feature>
<dbReference type="InterPro" id="IPR050654">
    <property type="entry name" value="AChE-related_enzymes"/>
</dbReference>
<dbReference type="EC" id="3.1.1.-" evidence="3"/>
<dbReference type="PROSITE" id="PS00122">
    <property type="entry name" value="CARBOXYLESTERASE_B_1"/>
    <property type="match status" value="1"/>
</dbReference>
<gene>
    <name evidence="5 7" type="ORF">P152DRAFT_279142</name>
</gene>
<evidence type="ECO:0000313" key="5">
    <source>
        <dbReference type="EMBL" id="KAF1814568.1"/>
    </source>
</evidence>
<dbReference type="InterPro" id="IPR029058">
    <property type="entry name" value="AB_hydrolase_fold"/>
</dbReference>
<feature type="domain" description="Carboxylesterase type B" evidence="4">
    <location>
        <begin position="30"/>
        <end position="353"/>
    </location>
</feature>
<dbReference type="EMBL" id="ML975153">
    <property type="protein sequence ID" value="KAF1814568.1"/>
    <property type="molecule type" value="Genomic_DNA"/>
</dbReference>
<dbReference type="GeneID" id="54415477"/>
<dbReference type="InterPro" id="IPR019826">
    <property type="entry name" value="Carboxylesterase_B_AS"/>
</dbReference>
<dbReference type="GO" id="GO:0052689">
    <property type="term" value="F:carboxylic ester hydrolase activity"/>
    <property type="evidence" value="ECO:0007669"/>
    <property type="project" value="TreeGrafter"/>
</dbReference>
<dbReference type="Proteomes" id="UP000504638">
    <property type="component" value="Unplaced"/>
</dbReference>
<evidence type="ECO:0000259" key="4">
    <source>
        <dbReference type="Pfam" id="PF00135"/>
    </source>
</evidence>
<sequence>MRVTLAAVLLSVLVGESQAGWKVGEPVLTTSGLAVGRASSKRSGVSEYLGIPFALPPTGEQRWAPPKQLNSSDGKVINATKYGPSCAESASLPYRLNPSSPPPANIGAAENEQDEDCLYLNIWTKPQTGEKKKAVMIWIYGGAFLVGSAANAVYNGASLADDEDVVLVSLNYRLGVLGFPGVNIPEKNLGLLDQRAGVEWIRDNIGQFGGDPNRMILFGQSAGGASVDFFSYAWTEDPIISGFIPQSGSASIIRTDITTNNSLSLWSDLSKTLGCGAVTSEATIANALPCMRAAPAEAVLNATAPNSSGSTIGTWGPMIDGKTVFADLEARSADGRFVKAPMLVGNTNNEGATSGTVVGSLQARLSNCASAEAAQIRRDADVPAWRYVYSGEFPNQIIGQNITGAWHGAEIALIFGNTGVRGPDTEIEKKLIKKIQSAWSGFAKDPKHGLSQLGWPLYNAQGETVVVIGGKDSDEITFESPSVTDGNACNTPPSV</sequence>
<reference evidence="7" key="2">
    <citation type="submission" date="2020-04" db="EMBL/GenBank/DDBJ databases">
        <authorList>
            <consortium name="NCBI Genome Project"/>
        </authorList>
    </citation>
    <scope>NUCLEOTIDE SEQUENCE</scope>
    <source>
        <strain evidence="7">CBS 781.70</strain>
    </source>
</reference>
<dbReference type="PANTHER" id="PTHR43918">
    <property type="entry name" value="ACETYLCHOLINESTERASE"/>
    <property type="match status" value="1"/>
</dbReference>
<accession>A0A6G1G912</accession>
<dbReference type="AlphaFoldDB" id="A0A6G1G912"/>
<dbReference type="PANTHER" id="PTHR43918:SF4">
    <property type="entry name" value="CARBOXYLIC ESTER HYDROLASE"/>
    <property type="match status" value="1"/>
</dbReference>
<keyword evidence="2 3" id="KW-0378">Hydrolase</keyword>
<evidence type="ECO:0000256" key="2">
    <source>
        <dbReference type="ARBA" id="ARBA00022801"/>
    </source>
</evidence>
<dbReference type="InterPro" id="IPR002018">
    <property type="entry name" value="CarbesteraseB"/>
</dbReference>
<reference evidence="7" key="3">
    <citation type="submission" date="2025-04" db="UniProtKB">
        <authorList>
            <consortium name="RefSeq"/>
        </authorList>
    </citation>
    <scope>IDENTIFICATION</scope>
    <source>
        <strain evidence="7">CBS 781.70</strain>
    </source>
</reference>
<evidence type="ECO:0000313" key="7">
    <source>
        <dbReference type="RefSeq" id="XP_033536199.1"/>
    </source>
</evidence>